<reference evidence="1 2" key="1">
    <citation type="submission" date="2015-07" db="EMBL/GenBank/DDBJ databases">
        <title>Draft genome sequences of 17 French Clostridium botulinum group III.</title>
        <authorList>
            <person name="Woudstra C."/>
            <person name="Le Marechal C."/>
            <person name="Souillard R."/>
            <person name="Bayon-Auboyer M.-H."/>
            <person name="Dessouter D."/>
            <person name="Fach P."/>
        </authorList>
    </citation>
    <scope>NUCLEOTIDE SEQUENCE [LARGE SCALE GENOMIC DNA]</scope>
    <source>
        <strain evidence="1 2">12LNRI-CD</strain>
    </source>
</reference>
<dbReference type="EMBL" id="LGVR01000119">
    <property type="protein sequence ID" value="KOA81652.1"/>
    <property type="molecule type" value="Genomic_DNA"/>
</dbReference>
<comment type="caution">
    <text evidence="1">The sequence shown here is derived from an EMBL/GenBank/DDBJ whole genome shotgun (WGS) entry which is preliminary data.</text>
</comment>
<name>A0A9Q1UVU4_CLOBO</name>
<organism evidence="1 2">
    <name type="scientific">Clostridium botulinum</name>
    <dbReference type="NCBI Taxonomy" id="1491"/>
    <lineage>
        <taxon>Bacteria</taxon>
        <taxon>Bacillati</taxon>
        <taxon>Bacillota</taxon>
        <taxon>Clostridia</taxon>
        <taxon>Eubacteriales</taxon>
        <taxon>Clostridiaceae</taxon>
        <taxon>Clostridium</taxon>
    </lineage>
</organism>
<protein>
    <submittedName>
        <fullName evidence="1">Uncharacterized protein</fullName>
    </submittedName>
</protein>
<evidence type="ECO:0000313" key="1">
    <source>
        <dbReference type="EMBL" id="KOA81652.1"/>
    </source>
</evidence>
<sequence length="242" mass="26909">MNFVEIVNDVSSSIRFEVDYLIKGEVIEEVTPYFPQNMIKRIEIPYDAKSINVMVWVLLPNGHDKEFFKDAFGKSEQRCYIAQGTATKATCKKVKCSSLPSVDDVYATNKSDSSIYLESIYIIDGVGYKDTTSAIKVGRGGTLVVPRNAGKVQLKIYMLDKRSTGESWSVIYKKSYSHPFKVCLDVSGTLKKPVVKQVSCSQGDNNGPNPPEDSQCKCCCCCCCKCCKCCNITCNPNQTMNN</sequence>
<accession>A0A9Q1UVU4</accession>
<dbReference type="AlphaFoldDB" id="A0A9Q1UVU4"/>
<gene>
    <name evidence="1" type="ORF">ADU74_14060</name>
</gene>
<proteinExistence type="predicted"/>
<dbReference type="RefSeq" id="WP_013724517.1">
    <property type="nucleotide sequence ID" value="NZ_LGVO01000057.1"/>
</dbReference>
<evidence type="ECO:0000313" key="2">
    <source>
        <dbReference type="Proteomes" id="UP000037540"/>
    </source>
</evidence>
<dbReference type="Proteomes" id="UP000037540">
    <property type="component" value="Unassembled WGS sequence"/>
</dbReference>